<proteinExistence type="predicted"/>
<protein>
    <submittedName>
        <fullName evidence="2">Uncharacterized protein</fullName>
    </submittedName>
</protein>
<dbReference type="AlphaFoldDB" id="A0A1B7P4H5"/>
<name>A0A1B7P4H5_9EURO</name>
<reference evidence="2 3" key="1">
    <citation type="submission" date="2015-07" db="EMBL/GenBank/DDBJ databases">
        <title>Emmonsia species relationships and genome sequence.</title>
        <authorList>
            <person name="Cuomo C.A."/>
            <person name="Schwartz I.S."/>
            <person name="Kenyon C."/>
            <person name="de Hoog G.S."/>
            <person name="Govender N.P."/>
            <person name="Botha A."/>
            <person name="Moreno L."/>
            <person name="de Vries M."/>
            <person name="Munoz J.F."/>
            <person name="Stielow J.B."/>
        </authorList>
    </citation>
    <scope>NUCLEOTIDE SEQUENCE [LARGE SCALE GENOMIC DNA]</scope>
    <source>
        <strain evidence="2 3">CBS 136260</strain>
    </source>
</reference>
<feature type="compositionally biased region" description="Polar residues" evidence="1">
    <location>
        <begin position="26"/>
        <end position="36"/>
    </location>
</feature>
<evidence type="ECO:0000256" key="1">
    <source>
        <dbReference type="SAM" id="MobiDB-lite"/>
    </source>
</evidence>
<feature type="compositionally biased region" description="Polar residues" evidence="1">
    <location>
        <begin position="43"/>
        <end position="63"/>
    </location>
</feature>
<dbReference type="EMBL" id="LGUA01000121">
    <property type="protein sequence ID" value="OAX83935.1"/>
    <property type="molecule type" value="Genomic_DNA"/>
</dbReference>
<feature type="region of interest" description="Disordered" evidence="1">
    <location>
        <begin position="15"/>
        <end position="63"/>
    </location>
</feature>
<accession>A0A1B7P4H5</accession>
<comment type="caution">
    <text evidence="2">The sequence shown here is derived from an EMBL/GenBank/DDBJ whole genome shotgun (WGS) entry which is preliminary data.</text>
</comment>
<dbReference type="Proteomes" id="UP000091918">
    <property type="component" value="Unassembled WGS sequence"/>
</dbReference>
<organism evidence="2 3">
    <name type="scientific">Emergomyces africanus</name>
    <dbReference type="NCBI Taxonomy" id="1955775"/>
    <lineage>
        <taxon>Eukaryota</taxon>
        <taxon>Fungi</taxon>
        <taxon>Dikarya</taxon>
        <taxon>Ascomycota</taxon>
        <taxon>Pezizomycotina</taxon>
        <taxon>Eurotiomycetes</taxon>
        <taxon>Eurotiomycetidae</taxon>
        <taxon>Onygenales</taxon>
        <taxon>Ajellomycetaceae</taxon>
        <taxon>Emergomyces</taxon>
    </lineage>
</organism>
<gene>
    <name evidence="2" type="ORF">ACJ72_01701</name>
</gene>
<evidence type="ECO:0000313" key="2">
    <source>
        <dbReference type="EMBL" id="OAX83935.1"/>
    </source>
</evidence>
<evidence type="ECO:0000313" key="3">
    <source>
        <dbReference type="Proteomes" id="UP000091918"/>
    </source>
</evidence>
<keyword evidence="3" id="KW-1185">Reference proteome</keyword>
<sequence length="63" mass="6692">MRWIDLIQVTIAPRAFSKAPAAPSLNRHTSTGSEHTSGIGENGTPQQTTDSYGGSESQDSCSR</sequence>